<comment type="caution">
    <text evidence="3">Lacks conserved residue(s) required for the propagation of feature annotation.</text>
</comment>
<dbReference type="GO" id="GO:0005737">
    <property type="term" value="C:cytoplasm"/>
    <property type="evidence" value="ECO:0007669"/>
    <property type="project" value="UniProtKB-SubCell"/>
</dbReference>
<keyword evidence="3" id="KW-0546">Nucleotide metabolism</keyword>
<dbReference type="PANTHER" id="PTHR43213:SF5">
    <property type="entry name" value="BIFUNCTIONAL DTTP_UTP PYROPHOSPHATASE_METHYLTRANSFERASE PROTEIN-RELATED"/>
    <property type="match status" value="1"/>
</dbReference>
<dbReference type="GO" id="GO:0036221">
    <property type="term" value="F:UTP diphosphatase activity"/>
    <property type="evidence" value="ECO:0007669"/>
    <property type="project" value="RHEA"/>
</dbReference>
<feature type="site" description="Important for substrate specificity" evidence="3">
    <location>
        <position position="155"/>
    </location>
</feature>
<accession>A0A401UI22</accession>
<comment type="catalytic activity">
    <reaction evidence="3">
        <text>UTP + H2O = UMP + diphosphate + H(+)</text>
        <dbReference type="Rhea" id="RHEA:29395"/>
        <dbReference type="ChEBI" id="CHEBI:15377"/>
        <dbReference type="ChEBI" id="CHEBI:15378"/>
        <dbReference type="ChEBI" id="CHEBI:33019"/>
        <dbReference type="ChEBI" id="CHEBI:46398"/>
        <dbReference type="ChEBI" id="CHEBI:57865"/>
        <dbReference type="EC" id="3.6.1.9"/>
    </reaction>
</comment>
<dbReference type="InterPro" id="IPR003697">
    <property type="entry name" value="Maf-like"/>
</dbReference>
<dbReference type="EMBL" id="BHYK01000003">
    <property type="protein sequence ID" value="GCD09156.1"/>
    <property type="molecule type" value="Genomic_DNA"/>
</dbReference>
<dbReference type="EC" id="3.6.1.9" evidence="3"/>
<evidence type="ECO:0000256" key="2">
    <source>
        <dbReference type="ARBA" id="ARBA00022801"/>
    </source>
</evidence>
<keyword evidence="3" id="KW-0963">Cytoplasm</keyword>
<dbReference type="AlphaFoldDB" id="A0A401UI22"/>
<keyword evidence="5" id="KW-1185">Reference proteome</keyword>
<evidence type="ECO:0000256" key="3">
    <source>
        <dbReference type="HAMAP-Rule" id="MF_00528"/>
    </source>
</evidence>
<organism evidence="4 5">
    <name type="scientific">Clostridium tagluense</name>
    <dbReference type="NCBI Taxonomy" id="360422"/>
    <lineage>
        <taxon>Bacteria</taxon>
        <taxon>Bacillati</taxon>
        <taxon>Bacillota</taxon>
        <taxon>Clostridia</taxon>
        <taxon>Eubacteriales</taxon>
        <taxon>Clostridiaceae</taxon>
        <taxon>Clostridium</taxon>
    </lineage>
</organism>
<protein>
    <recommendedName>
        <fullName evidence="3">dTTP/UTP pyrophosphatase</fullName>
        <shortName evidence="3">dTTPase/UTPase</shortName>
        <ecNumber evidence="3">3.6.1.9</ecNumber>
    </recommendedName>
    <alternativeName>
        <fullName evidence="3">Nucleoside triphosphate pyrophosphatase</fullName>
    </alternativeName>
    <alternativeName>
        <fullName evidence="3">Nucleotide pyrophosphatase</fullName>
        <shortName evidence="3">Nucleotide PPase</shortName>
    </alternativeName>
</protein>
<feature type="active site" description="Proton acceptor" evidence="3">
    <location>
        <position position="70"/>
    </location>
</feature>
<dbReference type="SUPFAM" id="SSF52972">
    <property type="entry name" value="ITPase-like"/>
    <property type="match status" value="1"/>
</dbReference>
<dbReference type="InterPro" id="IPR029001">
    <property type="entry name" value="ITPase-like_fam"/>
</dbReference>
<dbReference type="GO" id="GO:0009117">
    <property type="term" value="P:nucleotide metabolic process"/>
    <property type="evidence" value="ECO:0007669"/>
    <property type="project" value="UniProtKB-KW"/>
</dbReference>
<comment type="similarity">
    <text evidence="3">Belongs to the Maf family. YhdE subfamily.</text>
</comment>
<name>A0A401UI22_9CLOT</name>
<dbReference type="CDD" id="cd00555">
    <property type="entry name" value="Maf"/>
    <property type="match status" value="1"/>
</dbReference>
<dbReference type="PIRSF" id="PIRSF006305">
    <property type="entry name" value="Maf"/>
    <property type="match status" value="1"/>
</dbReference>
<keyword evidence="2 3" id="KW-0378">Hydrolase</keyword>
<proteinExistence type="inferred from homology"/>
<evidence type="ECO:0000313" key="4">
    <source>
        <dbReference type="EMBL" id="GCD09156.1"/>
    </source>
</evidence>
<comment type="caution">
    <text evidence="4">The sequence shown here is derived from an EMBL/GenBank/DDBJ whole genome shotgun (WGS) entry which is preliminary data.</text>
</comment>
<dbReference type="HAMAP" id="MF_00528">
    <property type="entry name" value="Maf"/>
    <property type="match status" value="1"/>
</dbReference>
<comment type="function">
    <text evidence="3">Nucleoside triphosphate pyrophosphatase that hydrolyzes dTTP and UTP. May have a dual role in cell division arrest and in preventing the incorporation of modified nucleotides into cellular nucleic acids.</text>
</comment>
<sequence>MDIILASASVRRAELLKKITSNFKIKVSDFKESDIPFSGNCGDYVMNLARGKAMDICSSVKKPAAIIGCDTIVYFNGKVLGKPKDSVEAFQMLSDLSDNTHEVYTGIAVINTETQKISTEYVCTQVKFSKLSDVEITKYIETGDPFDKAGAYGIQGAASLFVEELKGCYYSVVGLPVNKLYFMLREMGVNL</sequence>
<dbReference type="NCBIfam" id="TIGR00172">
    <property type="entry name" value="maf"/>
    <property type="match status" value="1"/>
</dbReference>
<comment type="cofactor">
    <cofactor evidence="1 3">
        <name>a divalent metal cation</name>
        <dbReference type="ChEBI" id="CHEBI:60240"/>
    </cofactor>
</comment>
<dbReference type="OrthoDB" id="9807767at2"/>
<gene>
    <name evidence="4" type="ORF">Ctaglu_07790</name>
</gene>
<evidence type="ECO:0000256" key="1">
    <source>
        <dbReference type="ARBA" id="ARBA00001968"/>
    </source>
</evidence>
<dbReference type="NCBIfam" id="NF000867">
    <property type="entry name" value="PRK00078.1"/>
    <property type="match status" value="1"/>
</dbReference>
<evidence type="ECO:0000313" key="5">
    <source>
        <dbReference type="Proteomes" id="UP000287872"/>
    </source>
</evidence>
<dbReference type="Gene3D" id="3.90.950.10">
    <property type="match status" value="1"/>
</dbReference>
<feature type="site" description="Important for substrate specificity" evidence="3">
    <location>
        <position position="71"/>
    </location>
</feature>
<dbReference type="Proteomes" id="UP000287872">
    <property type="component" value="Unassembled WGS sequence"/>
</dbReference>
<comment type="catalytic activity">
    <reaction evidence="3">
        <text>dTTP + H2O = dTMP + diphosphate + H(+)</text>
        <dbReference type="Rhea" id="RHEA:28534"/>
        <dbReference type="ChEBI" id="CHEBI:15377"/>
        <dbReference type="ChEBI" id="CHEBI:15378"/>
        <dbReference type="ChEBI" id="CHEBI:33019"/>
        <dbReference type="ChEBI" id="CHEBI:37568"/>
        <dbReference type="ChEBI" id="CHEBI:63528"/>
        <dbReference type="EC" id="3.6.1.9"/>
    </reaction>
</comment>
<dbReference type="PANTHER" id="PTHR43213">
    <property type="entry name" value="BIFUNCTIONAL DTTP/UTP PYROPHOSPHATASE/METHYLTRANSFERASE PROTEIN-RELATED"/>
    <property type="match status" value="1"/>
</dbReference>
<reference evidence="4 5" key="1">
    <citation type="submission" date="2018-11" db="EMBL/GenBank/DDBJ databases">
        <title>Genome sequencing and assembly of Clostridium tagluense strain A121.</title>
        <authorList>
            <person name="Murakami T."/>
            <person name="Segawa T."/>
            <person name="Shcherbakova V.A."/>
            <person name="Mori H."/>
            <person name="Yoshimura Y."/>
        </authorList>
    </citation>
    <scope>NUCLEOTIDE SEQUENCE [LARGE SCALE GENOMIC DNA]</scope>
    <source>
        <strain evidence="4 5">A121</strain>
    </source>
</reference>
<dbReference type="RefSeq" id="WP_124998285.1">
    <property type="nucleotide sequence ID" value="NZ_BHYK01000003.1"/>
</dbReference>
<feature type="site" description="Important for substrate specificity" evidence="3">
    <location>
        <position position="11"/>
    </location>
</feature>
<dbReference type="Pfam" id="PF02545">
    <property type="entry name" value="Maf"/>
    <property type="match status" value="1"/>
</dbReference>
<dbReference type="GO" id="GO:0036218">
    <property type="term" value="F:dTTP diphosphatase activity"/>
    <property type="evidence" value="ECO:0007669"/>
    <property type="project" value="RHEA"/>
</dbReference>
<comment type="subcellular location">
    <subcellularLocation>
        <location evidence="3">Cytoplasm</location>
    </subcellularLocation>
</comment>